<evidence type="ECO:0000256" key="6">
    <source>
        <dbReference type="ARBA" id="ARBA00023136"/>
    </source>
</evidence>
<keyword evidence="10" id="KW-1185">Reference proteome</keyword>
<feature type="domain" description="YetF C-terminal" evidence="8">
    <location>
        <begin position="82"/>
        <end position="232"/>
    </location>
</feature>
<dbReference type="EMBL" id="JBHILM010000028">
    <property type="protein sequence ID" value="MFB5683565.1"/>
    <property type="molecule type" value="Genomic_DNA"/>
</dbReference>
<feature type="transmembrane region" description="Helical" evidence="7">
    <location>
        <begin position="58"/>
        <end position="81"/>
    </location>
</feature>
<dbReference type="InterPro" id="IPR007353">
    <property type="entry name" value="DUF421"/>
</dbReference>
<keyword evidence="4 7" id="KW-0812">Transmembrane</keyword>
<evidence type="ECO:0000256" key="2">
    <source>
        <dbReference type="ARBA" id="ARBA00006448"/>
    </source>
</evidence>
<dbReference type="Gene3D" id="3.30.240.20">
    <property type="entry name" value="bsu07140 like domains"/>
    <property type="match status" value="2"/>
</dbReference>
<dbReference type="PANTHER" id="PTHR34582">
    <property type="entry name" value="UPF0702 TRANSMEMBRANE PROTEIN YCAP"/>
    <property type="match status" value="1"/>
</dbReference>
<keyword evidence="6 7" id="KW-0472">Membrane</keyword>
<comment type="caution">
    <text evidence="9">The sequence shown here is derived from an EMBL/GenBank/DDBJ whole genome shotgun (WGS) entry which is preliminary data.</text>
</comment>
<evidence type="ECO:0000256" key="7">
    <source>
        <dbReference type="SAM" id="Phobius"/>
    </source>
</evidence>
<dbReference type="InterPro" id="IPR023090">
    <property type="entry name" value="UPF0702_alpha/beta_dom_sf"/>
</dbReference>
<accession>A0ABV5BD53</accession>
<evidence type="ECO:0000313" key="10">
    <source>
        <dbReference type="Proteomes" id="UP001580407"/>
    </source>
</evidence>
<evidence type="ECO:0000256" key="1">
    <source>
        <dbReference type="ARBA" id="ARBA00004651"/>
    </source>
</evidence>
<evidence type="ECO:0000256" key="3">
    <source>
        <dbReference type="ARBA" id="ARBA00022475"/>
    </source>
</evidence>
<comment type="similarity">
    <text evidence="2">Belongs to the UPF0702 family.</text>
</comment>
<gene>
    <name evidence="9" type="ORF">ACE3NQ_21870</name>
</gene>
<comment type="subcellular location">
    <subcellularLocation>
        <location evidence="1">Cell membrane</location>
        <topology evidence="1">Multi-pass membrane protein</topology>
    </subcellularLocation>
</comment>
<dbReference type="PANTHER" id="PTHR34582:SF6">
    <property type="entry name" value="UPF0702 TRANSMEMBRANE PROTEIN YCAP"/>
    <property type="match status" value="1"/>
</dbReference>
<name>A0ABV5BD53_9BACL</name>
<dbReference type="Pfam" id="PF04239">
    <property type="entry name" value="DUF421"/>
    <property type="match status" value="1"/>
</dbReference>
<dbReference type="Proteomes" id="UP001580407">
    <property type="component" value="Unassembled WGS sequence"/>
</dbReference>
<keyword evidence="5 7" id="KW-1133">Transmembrane helix</keyword>
<feature type="transmembrane region" description="Helical" evidence="7">
    <location>
        <begin position="33"/>
        <end position="52"/>
    </location>
</feature>
<sequence length="247" mass="27830">MDQVGMHIFRTVLMYVVLYVIMRIMGKREIGKLSLFDLIISIMMAEIAVFSLEDIQRPLYNAFVPLATLLILQISIAYIGLKNRGIRLLFDGKPAVIIAGGELDREMMAKQRYNLDDLMLQLREQNIASISDVDYAILETSGKLAVIPKINGYGDTDSSQGAARSSDGRGGSSPIRKELEKFKYEGLPVPLIMDGKVQDANLEKINKTRFWLKNQIQLQGHNDFKDIFLCTLDHNGKLYVSAGNKRE</sequence>
<keyword evidence="3" id="KW-1003">Cell membrane</keyword>
<dbReference type="RefSeq" id="WP_375527297.1">
    <property type="nucleotide sequence ID" value="NZ_JBHILM010000028.1"/>
</dbReference>
<organism evidence="9 10">
    <name type="scientific">Paenibacillus terreus</name>
    <dbReference type="NCBI Taxonomy" id="1387834"/>
    <lineage>
        <taxon>Bacteria</taxon>
        <taxon>Bacillati</taxon>
        <taxon>Bacillota</taxon>
        <taxon>Bacilli</taxon>
        <taxon>Bacillales</taxon>
        <taxon>Paenibacillaceae</taxon>
        <taxon>Paenibacillus</taxon>
    </lineage>
</organism>
<evidence type="ECO:0000256" key="5">
    <source>
        <dbReference type="ARBA" id="ARBA00022989"/>
    </source>
</evidence>
<proteinExistence type="inferred from homology"/>
<evidence type="ECO:0000313" key="9">
    <source>
        <dbReference type="EMBL" id="MFB5683565.1"/>
    </source>
</evidence>
<reference evidence="9 10" key="1">
    <citation type="submission" date="2024-09" db="EMBL/GenBank/DDBJ databases">
        <authorList>
            <person name="Ruan L."/>
        </authorList>
    </citation>
    <scope>NUCLEOTIDE SEQUENCE [LARGE SCALE GENOMIC DNA]</scope>
    <source>
        <strain evidence="9 10">D33</strain>
    </source>
</reference>
<feature type="transmembrane region" description="Helical" evidence="7">
    <location>
        <begin position="6"/>
        <end position="26"/>
    </location>
</feature>
<evidence type="ECO:0000256" key="4">
    <source>
        <dbReference type="ARBA" id="ARBA00022692"/>
    </source>
</evidence>
<evidence type="ECO:0000259" key="8">
    <source>
        <dbReference type="Pfam" id="PF04239"/>
    </source>
</evidence>
<protein>
    <submittedName>
        <fullName evidence="9">YetF domain-containing protein</fullName>
    </submittedName>
</protein>